<dbReference type="NCBIfam" id="NF010013">
    <property type="entry name" value="PRK13487.1"/>
    <property type="match status" value="1"/>
</dbReference>
<dbReference type="GO" id="GO:0006935">
    <property type="term" value="P:chemotaxis"/>
    <property type="evidence" value="ECO:0007669"/>
    <property type="project" value="UniProtKB-UniRule"/>
</dbReference>
<gene>
    <name evidence="3 6" type="primary">cheD</name>
</gene>
<organism evidence="5 6">
    <name type="scientific">Derxia gummosa DSM 723</name>
    <dbReference type="NCBI Taxonomy" id="1121388"/>
    <lineage>
        <taxon>Bacteria</taxon>
        <taxon>Pseudomonadati</taxon>
        <taxon>Pseudomonadota</taxon>
        <taxon>Betaproteobacteria</taxon>
        <taxon>Burkholderiales</taxon>
        <taxon>Alcaligenaceae</taxon>
        <taxon>Derxia</taxon>
    </lineage>
</organism>
<sequence>MSAGHHPHPHQRHAQPPTNAAHAGTASAHARPRGSGTATHFYFERQWNAPAVKILPGEYFVSEEEVVITTVLGSCVSACIWDRTTGIGGMNHFMLPETGEADFTGAAGRFGTYAMELLINDLMKKGARRENLDAKLFGGGNVMKNFTTINVGERNAAFAEKFLQTERIRCSAKDLLDIYPRKVVFFSHSGKCMVKKLKEDRGETVVKLESQYKTKLQVAKPAVTGGDIELF</sequence>
<evidence type="ECO:0000313" key="5">
    <source>
        <dbReference type="Proteomes" id="UP000675920"/>
    </source>
</evidence>
<dbReference type="InterPro" id="IPR011324">
    <property type="entry name" value="Cytotoxic_necrot_fac-like_cat"/>
</dbReference>
<reference evidence="6" key="1">
    <citation type="submission" date="2025-08" db="UniProtKB">
        <authorList>
            <consortium name="RefSeq"/>
        </authorList>
    </citation>
    <scope>IDENTIFICATION</scope>
</reference>
<dbReference type="Gene3D" id="3.30.1330.200">
    <property type="match status" value="1"/>
</dbReference>
<feature type="compositionally biased region" description="Low complexity" evidence="4">
    <location>
        <begin position="14"/>
        <end position="29"/>
    </location>
</feature>
<keyword evidence="5" id="KW-1185">Reference proteome</keyword>
<dbReference type="OrthoDB" id="9807202at2"/>
<evidence type="ECO:0000256" key="3">
    <source>
        <dbReference type="HAMAP-Rule" id="MF_01440"/>
    </source>
</evidence>
<comment type="function">
    <text evidence="3">Probably deamidates glutamine residues to glutamate on methyl-accepting chemotaxis receptors (MCPs), playing an important role in chemotaxis.</text>
</comment>
<evidence type="ECO:0000256" key="1">
    <source>
        <dbReference type="ARBA" id="ARBA00022500"/>
    </source>
</evidence>
<dbReference type="CDD" id="cd16352">
    <property type="entry name" value="CheD"/>
    <property type="match status" value="1"/>
</dbReference>
<accession>A0A8B6XAJ7</accession>
<dbReference type="SUPFAM" id="SSF64438">
    <property type="entry name" value="CNF1/YfiH-like putative cysteine hydrolases"/>
    <property type="match status" value="1"/>
</dbReference>
<comment type="similarity">
    <text evidence="3">Belongs to the CheD family.</text>
</comment>
<dbReference type="InterPro" id="IPR038592">
    <property type="entry name" value="CheD-like_sf"/>
</dbReference>
<proteinExistence type="inferred from homology"/>
<dbReference type="GO" id="GO:0050568">
    <property type="term" value="F:protein-glutamine glutaminase activity"/>
    <property type="evidence" value="ECO:0007669"/>
    <property type="project" value="UniProtKB-UniRule"/>
</dbReference>
<evidence type="ECO:0000256" key="2">
    <source>
        <dbReference type="ARBA" id="ARBA00022801"/>
    </source>
</evidence>
<dbReference type="HAMAP" id="MF_01440">
    <property type="entry name" value="CheD"/>
    <property type="match status" value="1"/>
</dbReference>
<keyword evidence="2 3" id="KW-0378">Hydrolase</keyword>
<evidence type="ECO:0000313" key="6">
    <source>
        <dbReference type="RefSeq" id="WP_084544622.1"/>
    </source>
</evidence>
<name>A0A8B6XAJ7_9BURK</name>
<dbReference type="InterPro" id="IPR005659">
    <property type="entry name" value="Chemorcpt_Glu_NH3ase_CheD"/>
</dbReference>
<dbReference type="PANTHER" id="PTHR35147:SF2">
    <property type="entry name" value="CHEMORECEPTOR GLUTAMINE DEAMIDASE CHED-RELATED"/>
    <property type="match status" value="1"/>
</dbReference>
<evidence type="ECO:0000256" key="4">
    <source>
        <dbReference type="SAM" id="MobiDB-lite"/>
    </source>
</evidence>
<dbReference type="Proteomes" id="UP000675920">
    <property type="component" value="Unplaced"/>
</dbReference>
<comment type="catalytic activity">
    <reaction evidence="3">
        <text>L-glutaminyl-[protein] + H2O = L-glutamyl-[protein] + NH4(+)</text>
        <dbReference type="Rhea" id="RHEA:16441"/>
        <dbReference type="Rhea" id="RHEA-COMP:10207"/>
        <dbReference type="Rhea" id="RHEA-COMP:10208"/>
        <dbReference type="ChEBI" id="CHEBI:15377"/>
        <dbReference type="ChEBI" id="CHEBI:28938"/>
        <dbReference type="ChEBI" id="CHEBI:29973"/>
        <dbReference type="ChEBI" id="CHEBI:30011"/>
        <dbReference type="EC" id="3.5.1.44"/>
    </reaction>
</comment>
<dbReference type="EC" id="3.5.1.44" evidence="3"/>
<feature type="region of interest" description="Disordered" evidence="4">
    <location>
        <begin position="1"/>
        <end position="35"/>
    </location>
</feature>
<dbReference type="AlphaFoldDB" id="A0A8B6XAJ7"/>
<keyword evidence="1 3" id="KW-0145">Chemotaxis</keyword>
<dbReference type="Pfam" id="PF03975">
    <property type="entry name" value="CheD"/>
    <property type="match status" value="1"/>
</dbReference>
<protein>
    <recommendedName>
        <fullName evidence="3">Probable chemoreceptor glutamine deamidase CheD</fullName>
        <ecNumber evidence="3">3.5.1.44</ecNumber>
    </recommendedName>
</protein>
<feature type="compositionally biased region" description="Basic residues" evidence="4">
    <location>
        <begin position="1"/>
        <end position="13"/>
    </location>
</feature>
<dbReference type="RefSeq" id="WP_084544622.1">
    <property type="nucleotide sequence ID" value="NZ_AXWS01000007.1"/>
</dbReference>
<dbReference type="PANTHER" id="PTHR35147">
    <property type="entry name" value="CHEMORECEPTOR GLUTAMINE DEAMIDASE CHED-RELATED"/>
    <property type="match status" value="1"/>
</dbReference>